<reference evidence="6 7" key="2">
    <citation type="submission" date="2009-02" db="EMBL/GenBank/DDBJ databases">
        <title>Draft genome sequence of Blautia hydrogenotrophica DSM 10507 (Ruminococcus hydrogenotrophicus DSM 10507).</title>
        <authorList>
            <person name="Sudarsanam P."/>
            <person name="Ley R."/>
            <person name="Guruge J."/>
            <person name="Turnbaugh P.J."/>
            <person name="Mahowald M."/>
            <person name="Liep D."/>
            <person name="Gordon J."/>
        </authorList>
    </citation>
    <scope>NUCLEOTIDE SEQUENCE [LARGE SCALE GENOMIC DNA]</scope>
    <source>
        <strain evidence="7">DSM 10507 / JCM 14656 / S5a33</strain>
    </source>
</reference>
<dbReference type="PANTHER" id="PTHR11496">
    <property type="entry name" value="ALCOHOL DEHYDROGENASE"/>
    <property type="match status" value="1"/>
</dbReference>
<feature type="domain" description="Alcohol dehydrogenase iron-type/glycerol dehydrogenase GldA" evidence="4">
    <location>
        <begin position="16"/>
        <end position="187"/>
    </location>
</feature>
<keyword evidence="3" id="KW-0520">NAD</keyword>
<evidence type="ECO:0000256" key="1">
    <source>
        <dbReference type="ARBA" id="ARBA00007358"/>
    </source>
</evidence>
<dbReference type="GO" id="GO:0017000">
    <property type="term" value="P:antibiotic biosynthetic process"/>
    <property type="evidence" value="ECO:0007669"/>
    <property type="project" value="InterPro"/>
</dbReference>
<evidence type="ECO:0000313" key="6">
    <source>
        <dbReference type="EMBL" id="EEG49462.1"/>
    </source>
</evidence>
<gene>
    <name evidence="6" type="ORF">RUMHYD_01598</name>
</gene>
<dbReference type="EMBL" id="ACBZ01000078">
    <property type="protein sequence ID" value="EEG49462.1"/>
    <property type="molecule type" value="Genomic_DNA"/>
</dbReference>
<dbReference type="eggNOG" id="COG1454">
    <property type="taxonomic scope" value="Bacteria"/>
</dbReference>
<evidence type="ECO:0000259" key="5">
    <source>
        <dbReference type="Pfam" id="PF25137"/>
    </source>
</evidence>
<protein>
    <submittedName>
        <fullName evidence="6">Uncharacterized protein</fullName>
    </submittedName>
</protein>
<evidence type="ECO:0000256" key="2">
    <source>
        <dbReference type="ARBA" id="ARBA00023002"/>
    </source>
</evidence>
<dbReference type="AlphaFoldDB" id="C0CL77"/>
<keyword evidence="7" id="KW-1185">Reference proteome</keyword>
<evidence type="ECO:0000259" key="4">
    <source>
        <dbReference type="Pfam" id="PF00465"/>
    </source>
</evidence>
<name>C0CL77_BLAHS</name>
<proteinExistence type="inferred from homology"/>
<dbReference type="InterPro" id="IPR056798">
    <property type="entry name" value="ADH_Fe_C"/>
</dbReference>
<dbReference type="PROSITE" id="PS00913">
    <property type="entry name" value="ADH_IRON_1"/>
    <property type="match status" value="1"/>
</dbReference>
<reference evidence="6 7" key="1">
    <citation type="submission" date="2009-01" db="EMBL/GenBank/DDBJ databases">
        <authorList>
            <person name="Fulton L."/>
            <person name="Clifton S."/>
            <person name="Fulton B."/>
            <person name="Xu J."/>
            <person name="Minx P."/>
            <person name="Pepin K.H."/>
            <person name="Johnson M."/>
            <person name="Bhonagiri V."/>
            <person name="Nash W.E."/>
            <person name="Mardis E.R."/>
            <person name="Wilson R.K."/>
        </authorList>
    </citation>
    <scope>NUCLEOTIDE SEQUENCE [LARGE SCALE GENOMIC DNA]</scope>
    <source>
        <strain evidence="7">DSM 10507 / JCM 14656 / S5a33</strain>
    </source>
</reference>
<dbReference type="PANTHER" id="PTHR11496:SF102">
    <property type="entry name" value="ALCOHOL DEHYDROGENASE 4"/>
    <property type="match status" value="1"/>
</dbReference>
<organism evidence="6 7">
    <name type="scientific">Blautia hydrogenotrophica (strain DSM 10507 / JCM 14656 / S5a33)</name>
    <name type="common">Ruminococcus hydrogenotrophicus</name>
    <dbReference type="NCBI Taxonomy" id="476272"/>
    <lineage>
        <taxon>Bacteria</taxon>
        <taxon>Bacillati</taxon>
        <taxon>Bacillota</taxon>
        <taxon>Clostridia</taxon>
        <taxon>Lachnospirales</taxon>
        <taxon>Lachnospiraceae</taxon>
        <taxon>Blautia</taxon>
    </lineage>
</organism>
<dbReference type="InterPro" id="IPR035873">
    <property type="entry name" value="PhpC"/>
</dbReference>
<dbReference type="InterPro" id="IPR001670">
    <property type="entry name" value="ADH_Fe/GldA"/>
</dbReference>
<dbReference type="GO" id="GO:0046872">
    <property type="term" value="F:metal ion binding"/>
    <property type="evidence" value="ECO:0007669"/>
    <property type="project" value="InterPro"/>
</dbReference>
<accession>C0CL77</accession>
<dbReference type="InterPro" id="IPR039697">
    <property type="entry name" value="Alcohol_dehydrogenase_Fe"/>
</dbReference>
<evidence type="ECO:0000313" key="7">
    <source>
        <dbReference type="Proteomes" id="UP000003100"/>
    </source>
</evidence>
<keyword evidence="2" id="KW-0560">Oxidoreductase</keyword>
<dbReference type="Pfam" id="PF25137">
    <property type="entry name" value="ADH_Fe_C"/>
    <property type="match status" value="1"/>
</dbReference>
<dbReference type="PATRIC" id="fig|476272.21.peg.2948"/>
<dbReference type="GeneID" id="86820244"/>
<comment type="similarity">
    <text evidence="1">Belongs to the iron-containing alcohol dehydrogenase family.</text>
</comment>
<dbReference type="Gene3D" id="1.20.1090.10">
    <property type="entry name" value="Dehydroquinate synthase-like - alpha domain"/>
    <property type="match status" value="1"/>
</dbReference>
<dbReference type="HOGENOM" id="CLU_007207_0_0_9"/>
<dbReference type="Proteomes" id="UP000003100">
    <property type="component" value="Unassembled WGS sequence"/>
</dbReference>
<dbReference type="RefSeq" id="WP_005947873.1">
    <property type="nucleotide sequence ID" value="NZ_CP136423.1"/>
</dbReference>
<comment type="caution">
    <text evidence="6">The sequence shown here is derived from an EMBL/GenBank/DDBJ whole genome shotgun (WGS) entry which is preliminary data.</text>
</comment>
<dbReference type="Gene3D" id="3.40.50.1970">
    <property type="match status" value="1"/>
</dbReference>
<dbReference type="CDD" id="cd08182">
    <property type="entry name" value="HEPD"/>
    <property type="match status" value="1"/>
</dbReference>
<feature type="domain" description="Fe-containing alcohol dehydrogenase-like C-terminal" evidence="5">
    <location>
        <begin position="200"/>
        <end position="383"/>
    </location>
</feature>
<dbReference type="InterPro" id="IPR018211">
    <property type="entry name" value="ADH_Fe_CS"/>
</dbReference>
<dbReference type="Pfam" id="PF00465">
    <property type="entry name" value="Fe-ADH"/>
    <property type="match status" value="1"/>
</dbReference>
<evidence type="ECO:0000256" key="3">
    <source>
        <dbReference type="ARBA" id="ARBA00023027"/>
    </source>
</evidence>
<sequence>MQELSKEKDWNYFYNPVRVIQGRGCTKQTADLARKLLPEGGRILLLVWNESVFEQKAFRQLREEKDFSVLPMCFQESNPTVEQLYGILEKTEPFGPQVVLAVGGGSTLDVGKSLCCLYGKSITSAEALRIFIEKKQYGPKMAKWIGIPTTAGTGSEVTCWATVWDPKAGVKRSLEDHGNYAYAALVDSSLTESMPLNLAVSSALDAVAHGAESYWAKNSNVVSRALALRAIKLIMGQIDGLLEGNPDAPDRISQGSLLAGMAFSNTKTTACHSISYPLTMEYRIPHGTAVGMLLAPILERNQKKTKDMGALLQAMGVKSSQEVKQRIQEIFEKAGIPSSLSQWQVEYGELFRLAQRGMTKGRVDNNPVELTPVMIEDILKEIY</sequence>
<dbReference type="GO" id="GO:0004022">
    <property type="term" value="F:alcohol dehydrogenase (NAD+) activity"/>
    <property type="evidence" value="ECO:0007669"/>
    <property type="project" value="TreeGrafter"/>
</dbReference>
<dbReference type="SUPFAM" id="SSF56796">
    <property type="entry name" value="Dehydroquinate synthase-like"/>
    <property type="match status" value="1"/>
</dbReference>